<keyword evidence="2" id="KW-1003">Cell membrane</keyword>
<evidence type="ECO:0000256" key="7">
    <source>
        <dbReference type="ARBA" id="ARBA00023136"/>
    </source>
</evidence>
<dbReference type="GO" id="GO:0005886">
    <property type="term" value="C:plasma membrane"/>
    <property type="evidence" value="ECO:0007669"/>
    <property type="project" value="UniProtKB-SubCell"/>
</dbReference>
<dbReference type="OrthoDB" id="8044879at2"/>
<sequence length="467" mass="49460">MQNSPAAAEHRALVWIAIIALAGLSLRIQAAAGALWLDEAWSAVFAHDAETPLGIFTRINHDNNHHLNSLWLQWVGLGAPPLVARALSVLSGTAAIVVAGSIGLRRSPAAGVVTALLFALSPALVTLGSEARGYVPMMLAALIAIWLVDRWLDGRPKTDHPIAIAACFYVGALFQLTMVFAACAIVGWAFLVLCYRQGPRVALSRTARLFGPGLAALAAAVLLVFGPALSGRAEFTYGAYQPFTLLQFWNAVVRMLGFAIGVPITTLLLPAGALAVLILAGALGTSRLALYWIAIVAFPLSLAMLRMMNPGHPRYYLLIGLALLLLMGEGLAALIRARGWRRLAAAAALTTFAAGSAWANLDLIETRRGDPGPAIRAMAARAPGGTTVLVERESGIALVVVAAAEQAYPLRYATACPARPYLFIDRYGAGSRGPPRVTRCGAAYRAIAAAESHGFSGQNWTLYERVD</sequence>
<keyword evidence="5 8" id="KW-0812">Transmembrane</keyword>
<feature type="transmembrane region" description="Helical" evidence="8">
    <location>
        <begin position="251"/>
        <end position="283"/>
    </location>
</feature>
<proteinExistence type="predicted"/>
<evidence type="ECO:0000313" key="10">
    <source>
        <dbReference type="Proteomes" id="UP000033202"/>
    </source>
</evidence>
<evidence type="ECO:0000256" key="8">
    <source>
        <dbReference type="SAM" id="Phobius"/>
    </source>
</evidence>
<keyword evidence="7 8" id="KW-0472">Membrane</keyword>
<feature type="transmembrane region" description="Helical" evidence="8">
    <location>
        <begin position="210"/>
        <end position="230"/>
    </location>
</feature>
<accession>A0A0E9MJY0</accession>
<comment type="subcellular location">
    <subcellularLocation>
        <location evidence="1">Cell membrane</location>
        <topology evidence="1">Multi-pass membrane protein</topology>
    </subcellularLocation>
</comment>
<dbReference type="Proteomes" id="UP000033202">
    <property type="component" value="Unassembled WGS sequence"/>
</dbReference>
<evidence type="ECO:0000256" key="4">
    <source>
        <dbReference type="ARBA" id="ARBA00022679"/>
    </source>
</evidence>
<evidence type="ECO:0000256" key="6">
    <source>
        <dbReference type="ARBA" id="ARBA00022989"/>
    </source>
</evidence>
<feature type="transmembrane region" description="Helical" evidence="8">
    <location>
        <begin position="12"/>
        <end position="37"/>
    </location>
</feature>
<dbReference type="PANTHER" id="PTHR33908:SF11">
    <property type="entry name" value="MEMBRANE PROTEIN"/>
    <property type="match status" value="1"/>
</dbReference>
<dbReference type="GO" id="GO:0009103">
    <property type="term" value="P:lipopolysaccharide biosynthetic process"/>
    <property type="evidence" value="ECO:0007669"/>
    <property type="project" value="UniProtKB-ARBA"/>
</dbReference>
<reference evidence="9 10" key="1">
    <citation type="submission" date="2015-04" db="EMBL/GenBank/DDBJ databases">
        <title>Whole genome shotgun sequence of Sphingomonas changbaiensis NBRC 104936.</title>
        <authorList>
            <person name="Katano-Makiyama Y."/>
            <person name="Hosoyama A."/>
            <person name="Hashimoto M."/>
            <person name="Noguchi M."/>
            <person name="Tsuchikane K."/>
            <person name="Ohji S."/>
            <person name="Yamazoe A."/>
            <person name="Ichikawa N."/>
            <person name="Kimura A."/>
            <person name="Fujita N."/>
        </authorList>
    </citation>
    <scope>NUCLEOTIDE SEQUENCE [LARGE SCALE GENOMIC DNA]</scope>
    <source>
        <strain evidence="9 10">NBRC 104936</strain>
    </source>
</reference>
<evidence type="ECO:0000256" key="1">
    <source>
        <dbReference type="ARBA" id="ARBA00004651"/>
    </source>
</evidence>
<keyword evidence="6 8" id="KW-1133">Transmembrane helix</keyword>
<dbReference type="RefSeq" id="WP_046346959.1">
    <property type="nucleotide sequence ID" value="NZ_BBWU01000003.1"/>
</dbReference>
<dbReference type="STRING" id="1219043.SCH01S_03_00820"/>
<dbReference type="GO" id="GO:0016763">
    <property type="term" value="F:pentosyltransferase activity"/>
    <property type="evidence" value="ECO:0007669"/>
    <property type="project" value="TreeGrafter"/>
</dbReference>
<evidence type="ECO:0000313" key="9">
    <source>
        <dbReference type="EMBL" id="GAO38107.1"/>
    </source>
</evidence>
<dbReference type="AlphaFoldDB" id="A0A0E9MJY0"/>
<feature type="transmembrane region" description="Helical" evidence="8">
    <location>
        <begin position="315"/>
        <end position="337"/>
    </location>
</feature>
<protein>
    <recommendedName>
        <fullName evidence="11">Glycosyltransferase RgtA/B/C/D-like domain-containing protein</fullName>
    </recommendedName>
</protein>
<dbReference type="EMBL" id="BBWU01000003">
    <property type="protein sequence ID" value="GAO38107.1"/>
    <property type="molecule type" value="Genomic_DNA"/>
</dbReference>
<keyword evidence="10" id="KW-1185">Reference proteome</keyword>
<evidence type="ECO:0000256" key="3">
    <source>
        <dbReference type="ARBA" id="ARBA00022676"/>
    </source>
</evidence>
<feature type="transmembrane region" description="Helical" evidence="8">
    <location>
        <begin position="82"/>
        <end position="102"/>
    </location>
</feature>
<evidence type="ECO:0008006" key="11">
    <source>
        <dbReference type="Google" id="ProtNLM"/>
    </source>
</evidence>
<evidence type="ECO:0000256" key="5">
    <source>
        <dbReference type="ARBA" id="ARBA00022692"/>
    </source>
</evidence>
<keyword evidence="4" id="KW-0808">Transferase</keyword>
<dbReference type="InterPro" id="IPR050297">
    <property type="entry name" value="LipidA_mod_glycosyltrf_83"/>
</dbReference>
<comment type="caution">
    <text evidence="9">The sequence shown here is derived from an EMBL/GenBank/DDBJ whole genome shotgun (WGS) entry which is preliminary data.</text>
</comment>
<evidence type="ECO:0000256" key="2">
    <source>
        <dbReference type="ARBA" id="ARBA00022475"/>
    </source>
</evidence>
<organism evidence="9 10">
    <name type="scientific">Sphingomonas changbaiensis NBRC 104936</name>
    <dbReference type="NCBI Taxonomy" id="1219043"/>
    <lineage>
        <taxon>Bacteria</taxon>
        <taxon>Pseudomonadati</taxon>
        <taxon>Pseudomonadota</taxon>
        <taxon>Alphaproteobacteria</taxon>
        <taxon>Sphingomonadales</taxon>
        <taxon>Sphingomonadaceae</taxon>
        <taxon>Sphingomonas</taxon>
    </lineage>
</organism>
<feature type="transmembrane region" description="Helical" evidence="8">
    <location>
        <begin position="164"/>
        <end position="190"/>
    </location>
</feature>
<keyword evidence="3" id="KW-0328">Glycosyltransferase</keyword>
<gene>
    <name evidence="9" type="ORF">SCH01S_03_00820</name>
</gene>
<feature type="transmembrane region" description="Helical" evidence="8">
    <location>
        <begin position="289"/>
        <end position="308"/>
    </location>
</feature>
<name>A0A0E9MJY0_9SPHN</name>
<dbReference type="PANTHER" id="PTHR33908">
    <property type="entry name" value="MANNOSYLTRANSFERASE YKCB-RELATED"/>
    <property type="match status" value="1"/>
</dbReference>
<feature type="transmembrane region" description="Helical" evidence="8">
    <location>
        <begin position="109"/>
        <end position="128"/>
    </location>
</feature>